<dbReference type="Gene3D" id="1.10.8.60">
    <property type="match status" value="1"/>
</dbReference>
<dbReference type="InterPro" id="IPR003959">
    <property type="entry name" value="ATPase_AAA_core"/>
</dbReference>
<dbReference type="GO" id="GO:0005634">
    <property type="term" value="C:nucleus"/>
    <property type="evidence" value="ECO:0007669"/>
    <property type="project" value="TreeGrafter"/>
</dbReference>
<keyword evidence="3" id="KW-0378">Hydrolase</keyword>
<feature type="domain" description="ATPase AAA-type core" evidence="2">
    <location>
        <begin position="226"/>
        <end position="347"/>
    </location>
</feature>
<dbReference type="InterPro" id="IPR050168">
    <property type="entry name" value="AAA_ATPase_domain"/>
</dbReference>
<organism evidence="3 4">
    <name type="scientific">Lasiosphaeria ovina</name>
    <dbReference type="NCBI Taxonomy" id="92902"/>
    <lineage>
        <taxon>Eukaryota</taxon>
        <taxon>Fungi</taxon>
        <taxon>Dikarya</taxon>
        <taxon>Ascomycota</taxon>
        <taxon>Pezizomycotina</taxon>
        <taxon>Sordariomycetes</taxon>
        <taxon>Sordariomycetidae</taxon>
        <taxon>Sordariales</taxon>
        <taxon>Lasiosphaeriaceae</taxon>
        <taxon>Lasiosphaeria</taxon>
    </lineage>
</organism>
<dbReference type="AlphaFoldDB" id="A0AAE0NB29"/>
<accession>A0AAE0NB29</accession>
<dbReference type="Gene3D" id="3.40.50.300">
    <property type="entry name" value="P-loop containing nucleotide triphosphate hydrolases"/>
    <property type="match status" value="1"/>
</dbReference>
<dbReference type="GO" id="GO:0042254">
    <property type="term" value="P:ribosome biogenesis"/>
    <property type="evidence" value="ECO:0007669"/>
    <property type="project" value="TreeGrafter"/>
</dbReference>
<evidence type="ECO:0000259" key="2">
    <source>
        <dbReference type="Pfam" id="PF00004"/>
    </source>
</evidence>
<dbReference type="Proteomes" id="UP001287356">
    <property type="component" value="Unassembled WGS sequence"/>
</dbReference>
<dbReference type="CDD" id="cd19481">
    <property type="entry name" value="RecA-like_protease"/>
    <property type="match status" value="1"/>
</dbReference>
<dbReference type="SUPFAM" id="SSF52540">
    <property type="entry name" value="P-loop containing nucleoside triphosphate hydrolases"/>
    <property type="match status" value="1"/>
</dbReference>
<dbReference type="Pfam" id="PF00004">
    <property type="entry name" value="AAA"/>
    <property type="match status" value="1"/>
</dbReference>
<evidence type="ECO:0000256" key="1">
    <source>
        <dbReference type="SAM" id="MobiDB-lite"/>
    </source>
</evidence>
<name>A0AAE0NB29_9PEZI</name>
<dbReference type="EMBL" id="JAULSN010000003">
    <property type="protein sequence ID" value="KAK3376049.1"/>
    <property type="molecule type" value="Genomic_DNA"/>
</dbReference>
<evidence type="ECO:0000313" key="3">
    <source>
        <dbReference type="EMBL" id="KAK3376049.1"/>
    </source>
</evidence>
<dbReference type="GO" id="GO:0016887">
    <property type="term" value="F:ATP hydrolysis activity"/>
    <property type="evidence" value="ECO:0007669"/>
    <property type="project" value="InterPro"/>
</dbReference>
<dbReference type="GO" id="GO:1990275">
    <property type="term" value="F:preribosome binding"/>
    <property type="evidence" value="ECO:0007669"/>
    <property type="project" value="TreeGrafter"/>
</dbReference>
<feature type="compositionally biased region" description="Low complexity" evidence="1">
    <location>
        <begin position="422"/>
        <end position="437"/>
    </location>
</feature>
<dbReference type="PANTHER" id="PTHR23077">
    <property type="entry name" value="AAA-FAMILY ATPASE"/>
    <property type="match status" value="1"/>
</dbReference>
<comment type="caution">
    <text evidence="3">The sequence shown here is derived from an EMBL/GenBank/DDBJ whole genome shotgun (WGS) entry which is preliminary data.</text>
</comment>
<protein>
    <submittedName>
        <fullName evidence="3">P-loop containing nucleoside triphosphate hydrolase protein</fullName>
    </submittedName>
</protein>
<sequence length="532" mass="58838">MPSTMYDYGLHGDALERWRQYNDQKLANPELITLGILRETYPGHHVTFTKPSRCDLLGFAEAGHATATQQDSPFDHALRTYEAPGYRLDKEGCKVQDRVFFGCWSYTWNGTDYLVYQAEYKDRMTRDVKLLYVLHPDGPQQRTNAATDALLLESGKWTKELHGEIYVFDNAEWKKSKELWKSVAGASWDDVILDADMKASLIDDVVNFFDTQALYHSMKVPWKRGVILHGVPGNGKTISVKALINSLAARKDPVPSLYVKSLDACAGPKWAIQTIFIKARTMAPCLLIFEDLDSMVTNKTRSYFLNEVDGLESNEGILMIGSTNYLDRLDAAITKRPSRFDRKYHFKLPDEAARAAYVAYWSHKFTGSGDVDFPETLCPIVAKMTDGFSFSYLKELFVASLLTLARGMSNGDITAEEEDEPSAGQDGDSDSSPSASDLGVVVVGEEDKDTDKAATTSAAAAVSNKKVLPRVDIPASLLRNVLLRILKKHAAGLLAEMDNSGEGTAPKEVPADGGEPPLFSAAWFACRADPNA</sequence>
<gene>
    <name evidence="3" type="ORF">B0T24DRAFT_617892</name>
</gene>
<dbReference type="GO" id="GO:0005524">
    <property type="term" value="F:ATP binding"/>
    <property type="evidence" value="ECO:0007669"/>
    <property type="project" value="InterPro"/>
</dbReference>
<proteinExistence type="predicted"/>
<reference evidence="3" key="2">
    <citation type="submission" date="2023-06" db="EMBL/GenBank/DDBJ databases">
        <authorList>
            <consortium name="Lawrence Berkeley National Laboratory"/>
            <person name="Haridas S."/>
            <person name="Hensen N."/>
            <person name="Bonometti L."/>
            <person name="Westerberg I."/>
            <person name="Brannstrom I.O."/>
            <person name="Guillou S."/>
            <person name="Cros-Aarteil S."/>
            <person name="Calhoun S."/>
            <person name="Kuo A."/>
            <person name="Mondo S."/>
            <person name="Pangilinan J."/>
            <person name="Riley R."/>
            <person name="Labutti K."/>
            <person name="Andreopoulos B."/>
            <person name="Lipzen A."/>
            <person name="Chen C."/>
            <person name="Yanf M."/>
            <person name="Daum C."/>
            <person name="Ng V."/>
            <person name="Clum A."/>
            <person name="Steindorff A."/>
            <person name="Ohm R."/>
            <person name="Martin F."/>
            <person name="Silar P."/>
            <person name="Natvig D."/>
            <person name="Lalanne C."/>
            <person name="Gautier V."/>
            <person name="Ament-Velasquez S.L."/>
            <person name="Kruys A."/>
            <person name="Hutchinson M.I."/>
            <person name="Powell A.J."/>
            <person name="Barry K."/>
            <person name="Miller A.N."/>
            <person name="Grigoriev I.V."/>
            <person name="Debuchy R."/>
            <person name="Gladieux P."/>
            <person name="Thoren M.H."/>
            <person name="Johannesson H."/>
        </authorList>
    </citation>
    <scope>NUCLEOTIDE SEQUENCE</scope>
    <source>
        <strain evidence="3">CBS 958.72</strain>
    </source>
</reference>
<feature type="region of interest" description="Disordered" evidence="1">
    <location>
        <begin position="412"/>
        <end position="437"/>
    </location>
</feature>
<keyword evidence="4" id="KW-1185">Reference proteome</keyword>
<dbReference type="GO" id="GO:0003723">
    <property type="term" value="F:RNA binding"/>
    <property type="evidence" value="ECO:0007669"/>
    <property type="project" value="TreeGrafter"/>
</dbReference>
<reference evidence="3" key="1">
    <citation type="journal article" date="2023" name="Mol. Phylogenet. Evol.">
        <title>Genome-scale phylogeny and comparative genomics of the fungal order Sordariales.</title>
        <authorList>
            <person name="Hensen N."/>
            <person name="Bonometti L."/>
            <person name="Westerberg I."/>
            <person name="Brannstrom I.O."/>
            <person name="Guillou S."/>
            <person name="Cros-Aarteil S."/>
            <person name="Calhoun S."/>
            <person name="Haridas S."/>
            <person name="Kuo A."/>
            <person name="Mondo S."/>
            <person name="Pangilinan J."/>
            <person name="Riley R."/>
            <person name="LaButti K."/>
            <person name="Andreopoulos B."/>
            <person name="Lipzen A."/>
            <person name="Chen C."/>
            <person name="Yan M."/>
            <person name="Daum C."/>
            <person name="Ng V."/>
            <person name="Clum A."/>
            <person name="Steindorff A."/>
            <person name="Ohm R.A."/>
            <person name="Martin F."/>
            <person name="Silar P."/>
            <person name="Natvig D.O."/>
            <person name="Lalanne C."/>
            <person name="Gautier V."/>
            <person name="Ament-Velasquez S.L."/>
            <person name="Kruys A."/>
            <person name="Hutchinson M.I."/>
            <person name="Powell A.J."/>
            <person name="Barry K."/>
            <person name="Miller A.N."/>
            <person name="Grigoriev I.V."/>
            <person name="Debuchy R."/>
            <person name="Gladieux P."/>
            <person name="Hiltunen Thoren M."/>
            <person name="Johannesson H."/>
        </authorList>
    </citation>
    <scope>NUCLEOTIDE SEQUENCE</scope>
    <source>
        <strain evidence="3">CBS 958.72</strain>
    </source>
</reference>
<dbReference type="PANTHER" id="PTHR23077:SF132">
    <property type="entry name" value="ATP-DEPENDENT ZN PROTEASE"/>
    <property type="match status" value="1"/>
</dbReference>
<evidence type="ECO:0000313" key="4">
    <source>
        <dbReference type="Proteomes" id="UP001287356"/>
    </source>
</evidence>
<dbReference type="InterPro" id="IPR027417">
    <property type="entry name" value="P-loop_NTPase"/>
</dbReference>